<reference evidence="2" key="1">
    <citation type="journal article" date="2024" name="Proc. Natl. Acad. Sci. U.S.A.">
        <title>Extraordinary preservation of gene collinearity over three hundred million years revealed in homosporous lycophytes.</title>
        <authorList>
            <person name="Li C."/>
            <person name="Wickell D."/>
            <person name="Kuo L.Y."/>
            <person name="Chen X."/>
            <person name="Nie B."/>
            <person name="Liao X."/>
            <person name="Peng D."/>
            <person name="Ji J."/>
            <person name="Jenkins J."/>
            <person name="Williams M."/>
            <person name="Shu S."/>
            <person name="Plott C."/>
            <person name="Barry K."/>
            <person name="Rajasekar S."/>
            <person name="Grimwood J."/>
            <person name="Han X."/>
            <person name="Sun S."/>
            <person name="Hou Z."/>
            <person name="He W."/>
            <person name="Dai G."/>
            <person name="Sun C."/>
            <person name="Schmutz J."/>
            <person name="Leebens-Mack J.H."/>
            <person name="Li F.W."/>
            <person name="Wang L."/>
        </authorList>
    </citation>
    <scope>NUCLEOTIDE SEQUENCE [LARGE SCALE GENOMIC DNA]</scope>
    <source>
        <strain evidence="2">cv. PW_Plant_1</strain>
    </source>
</reference>
<sequence length="305" mass="34244">MAGIDDNDSWEWQDDSFKLDSESPLALSRSLWDELSQSEADSRSLFASTPATELREPQTAFLTTHDEDRQRCSENFERGCLRFKRRRMLLFADTQSRSLMDDPSLPVDPFKSYGNHMMEGCNDFIVPHQASPVSMWFTKNDESFSSMEYGSMEDIVEQPTEIWMAKCFNDTEAQSCEEMKPAVPSCEFLGACKQDKNVCDKERQSPLTNQSKPFPGHKLVKPTIGTPLAYPFALLKPCGAQGDVTLSDINQRIQKPSSRLKHTHIGQDLRQGHQSCSGLSGKSVVALTKIQTEGNGTITIMRTKG</sequence>
<accession>A0ACC2DLX3</accession>
<dbReference type="Proteomes" id="UP001162992">
    <property type="component" value="Chromosome 5"/>
</dbReference>
<name>A0ACC2DLX3_DIPCM</name>
<evidence type="ECO:0000313" key="2">
    <source>
        <dbReference type="Proteomes" id="UP001162992"/>
    </source>
</evidence>
<gene>
    <name evidence="1" type="ORF">O6H91_05G031200</name>
</gene>
<comment type="caution">
    <text evidence="1">The sequence shown here is derived from an EMBL/GenBank/DDBJ whole genome shotgun (WGS) entry which is preliminary data.</text>
</comment>
<dbReference type="EMBL" id="CM055096">
    <property type="protein sequence ID" value="KAJ7555312.1"/>
    <property type="molecule type" value="Genomic_DNA"/>
</dbReference>
<evidence type="ECO:0000313" key="1">
    <source>
        <dbReference type="EMBL" id="KAJ7555312.1"/>
    </source>
</evidence>
<keyword evidence="2" id="KW-1185">Reference proteome</keyword>
<proteinExistence type="predicted"/>
<protein>
    <submittedName>
        <fullName evidence="1">Uncharacterized protein</fullName>
    </submittedName>
</protein>
<organism evidence="1 2">
    <name type="scientific">Diphasiastrum complanatum</name>
    <name type="common">Issler's clubmoss</name>
    <name type="synonym">Lycopodium complanatum</name>
    <dbReference type="NCBI Taxonomy" id="34168"/>
    <lineage>
        <taxon>Eukaryota</taxon>
        <taxon>Viridiplantae</taxon>
        <taxon>Streptophyta</taxon>
        <taxon>Embryophyta</taxon>
        <taxon>Tracheophyta</taxon>
        <taxon>Lycopodiopsida</taxon>
        <taxon>Lycopodiales</taxon>
        <taxon>Lycopodiaceae</taxon>
        <taxon>Lycopodioideae</taxon>
        <taxon>Diphasiastrum</taxon>
    </lineage>
</organism>